<dbReference type="InterPro" id="IPR002401">
    <property type="entry name" value="Cyt_P450_E_grp-I"/>
</dbReference>
<dbReference type="GO" id="GO:0016712">
    <property type="term" value="F:oxidoreductase activity, acting on paired donors, with incorporation or reduction of molecular oxygen, reduced flavin or flavoprotein as one donor, and incorporation of one atom of oxygen"/>
    <property type="evidence" value="ECO:0007669"/>
    <property type="project" value="TreeGrafter"/>
</dbReference>
<dbReference type="GO" id="GO:0008395">
    <property type="term" value="F:steroid hydroxylase activity"/>
    <property type="evidence" value="ECO:0007669"/>
    <property type="project" value="TreeGrafter"/>
</dbReference>
<dbReference type="PANTHER" id="PTHR24300">
    <property type="entry name" value="CYTOCHROME P450 508A4-RELATED"/>
    <property type="match status" value="1"/>
</dbReference>
<name>A0A9Q1CPL1_HOLLE</name>
<keyword evidence="3 4" id="KW-0408">Iron</keyword>
<dbReference type="PRINTS" id="PR00385">
    <property type="entry name" value="P450"/>
</dbReference>
<keyword evidence="5" id="KW-0503">Monooxygenase</keyword>
<dbReference type="InterPro" id="IPR017972">
    <property type="entry name" value="Cyt_P450_CS"/>
</dbReference>
<evidence type="ECO:0000256" key="5">
    <source>
        <dbReference type="RuleBase" id="RU000461"/>
    </source>
</evidence>
<evidence type="ECO:0000256" key="1">
    <source>
        <dbReference type="ARBA" id="ARBA00010617"/>
    </source>
</evidence>
<keyword evidence="4 5" id="KW-0349">Heme</keyword>
<comment type="similarity">
    <text evidence="1 5">Belongs to the cytochrome P450 family.</text>
</comment>
<dbReference type="Proteomes" id="UP001152320">
    <property type="component" value="Chromosome 1"/>
</dbReference>
<feature type="binding site" description="axial binding residue" evidence="4">
    <location>
        <position position="161"/>
    </location>
    <ligand>
        <name>heme</name>
        <dbReference type="ChEBI" id="CHEBI:30413"/>
    </ligand>
    <ligandPart>
        <name>Fe</name>
        <dbReference type="ChEBI" id="CHEBI:18248"/>
    </ligandPart>
</feature>
<sequence length="218" mass="24907">MSWMLVRILRSMGSRKESKYAAGIDTAISTMLWCVALLVQHSDVQAKVAAEVDKVVGRDRLPCLNDRDNLPYTTAILYEVMRYSSIAPLSLPHATSHEVKIGGYTLPKGTWVLVNLYSMHHDEKLWDEPHQFKPEHFLDETGEVRRHPEGFMPFSTGRRVCVGESVAKAELFLLFTWLFHHFKFAKASGMEEADYTESLSFVLGNMVIEKDVVVQKRF</sequence>
<protein>
    <submittedName>
        <fullName evidence="6">Cytochrome P450 2D15</fullName>
    </submittedName>
</protein>
<dbReference type="PROSITE" id="PS00086">
    <property type="entry name" value="CYTOCHROME_P450"/>
    <property type="match status" value="1"/>
</dbReference>
<dbReference type="OrthoDB" id="2789670at2759"/>
<keyword evidence="2 4" id="KW-0479">Metal-binding</keyword>
<comment type="cofactor">
    <cofactor evidence="4">
        <name>heme</name>
        <dbReference type="ChEBI" id="CHEBI:30413"/>
    </cofactor>
</comment>
<dbReference type="GO" id="GO:0005506">
    <property type="term" value="F:iron ion binding"/>
    <property type="evidence" value="ECO:0007669"/>
    <property type="project" value="InterPro"/>
</dbReference>
<dbReference type="EMBL" id="JAIZAY010000001">
    <property type="protein sequence ID" value="KAJ8049053.1"/>
    <property type="molecule type" value="Genomic_DNA"/>
</dbReference>
<organism evidence="6 7">
    <name type="scientific">Holothuria leucospilota</name>
    <name type="common">Black long sea cucumber</name>
    <name type="synonym">Mertensiothuria leucospilota</name>
    <dbReference type="NCBI Taxonomy" id="206669"/>
    <lineage>
        <taxon>Eukaryota</taxon>
        <taxon>Metazoa</taxon>
        <taxon>Echinodermata</taxon>
        <taxon>Eleutherozoa</taxon>
        <taxon>Echinozoa</taxon>
        <taxon>Holothuroidea</taxon>
        <taxon>Aspidochirotacea</taxon>
        <taxon>Aspidochirotida</taxon>
        <taxon>Holothuriidae</taxon>
        <taxon>Holothuria</taxon>
    </lineage>
</organism>
<dbReference type="GO" id="GO:0005737">
    <property type="term" value="C:cytoplasm"/>
    <property type="evidence" value="ECO:0007669"/>
    <property type="project" value="TreeGrafter"/>
</dbReference>
<dbReference type="Gene3D" id="1.10.630.10">
    <property type="entry name" value="Cytochrome P450"/>
    <property type="match status" value="1"/>
</dbReference>
<keyword evidence="7" id="KW-1185">Reference proteome</keyword>
<dbReference type="SUPFAM" id="SSF48264">
    <property type="entry name" value="Cytochrome P450"/>
    <property type="match status" value="1"/>
</dbReference>
<keyword evidence="5" id="KW-0560">Oxidoreductase</keyword>
<dbReference type="PANTHER" id="PTHR24300:SF397">
    <property type="entry name" value="CYTOCHROME P450 2U1"/>
    <property type="match status" value="1"/>
</dbReference>
<accession>A0A9Q1CPL1</accession>
<reference evidence="6" key="1">
    <citation type="submission" date="2021-10" db="EMBL/GenBank/DDBJ databases">
        <title>Tropical sea cucumber genome reveals ecological adaptation and Cuvierian tubules defense mechanism.</title>
        <authorList>
            <person name="Chen T."/>
        </authorList>
    </citation>
    <scope>NUCLEOTIDE SEQUENCE</scope>
    <source>
        <strain evidence="6">Nanhai2018</strain>
        <tissue evidence="6">Muscle</tissue>
    </source>
</reference>
<dbReference type="GO" id="GO:0020037">
    <property type="term" value="F:heme binding"/>
    <property type="evidence" value="ECO:0007669"/>
    <property type="project" value="InterPro"/>
</dbReference>
<proteinExistence type="inferred from homology"/>
<evidence type="ECO:0000256" key="4">
    <source>
        <dbReference type="PIRSR" id="PIRSR602401-1"/>
    </source>
</evidence>
<dbReference type="GO" id="GO:0006805">
    <property type="term" value="P:xenobiotic metabolic process"/>
    <property type="evidence" value="ECO:0007669"/>
    <property type="project" value="TreeGrafter"/>
</dbReference>
<gene>
    <name evidence="6" type="ORF">HOLleu_01611</name>
</gene>
<evidence type="ECO:0000256" key="2">
    <source>
        <dbReference type="ARBA" id="ARBA00022723"/>
    </source>
</evidence>
<evidence type="ECO:0000313" key="6">
    <source>
        <dbReference type="EMBL" id="KAJ8049053.1"/>
    </source>
</evidence>
<comment type="caution">
    <text evidence="6">The sequence shown here is derived from an EMBL/GenBank/DDBJ whole genome shotgun (WGS) entry which is preliminary data.</text>
</comment>
<dbReference type="GO" id="GO:0006082">
    <property type="term" value="P:organic acid metabolic process"/>
    <property type="evidence" value="ECO:0007669"/>
    <property type="project" value="TreeGrafter"/>
</dbReference>
<dbReference type="PRINTS" id="PR00463">
    <property type="entry name" value="EP450I"/>
</dbReference>
<dbReference type="Pfam" id="PF00067">
    <property type="entry name" value="p450"/>
    <property type="match status" value="1"/>
</dbReference>
<dbReference type="InterPro" id="IPR036396">
    <property type="entry name" value="Cyt_P450_sf"/>
</dbReference>
<dbReference type="InterPro" id="IPR050182">
    <property type="entry name" value="Cytochrome_P450_fam2"/>
</dbReference>
<evidence type="ECO:0000256" key="3">
    <source>
        <dbReference type="ARBA" id="ARBA00023004"/>
    </source>
</evidence>
<dbReference type="AlphaFoldDB" id="A0A9Q1CPL1"/>
<evidence type="ECO:0000313" key="7">
    <source>
        <dbReference type="Proteomes" id="UP001152320"/>
    </source>
</evidence>
<dbReference type="InterPro" id="IPR001128">
    <property type="entry name" value="Cyt_P450"/>
</dbReference>